<keyword evidence="6" id="KW-0378">Hydrolase</keyword>
<dbReference type="SUPFAM" id="SSF53187">
    <property type="entry name" value="Zn-dependent exopeptidases"/>
    <property type="match status" value="1"/>
</dbReference>
<evidence type="ECO:0000256" key="6">
    <source>
        <dbReference type="ARBA" id="ARBA00022801"/>
    </source>
</evidence>
<feature type="domain" description="PA" evidence="9">
    <location>
        <begin position="158"/>
        <end position="254"/>
    </location>
</feature>
<evidence type="ECO:0000259" key="9">
    <source>
        <dbReference type="Pfam" id="PF02225"/>
    </source>
</evidence>
<name>A0A222FGK8_9GAMM</name>
<dbReference type="InterPro" id="IPR046450">
    <property type="entry name" value="PA_dom_sf"/>
</dbReference>
<dbReference type="CDD" id="cd03876">
    <property type="entry name" value="M28_SGAP_like"/>
    <property type="match status" value="1"/>
</dbReference>
<accession>A0A222FGK8</accession>
<dbReference type="Proteomes" id="UP000202440">
    <property type="component" value="Chromosome"/>
</dbReference>
<dbReference type="GO" id="GO:0046872">
    <property type="term" value="F:metal ion binding"/>
    <property type="evidence" value="ECO:0007669"/>
    <property type="project" value="UniProtKB-KW"/>
</dbReference>
<keyword evidence="4" id="KW-0479">Metal-binding</keyword>
<dbReference type="InterPro" id="IPR045175">
    <property type="entry name" value="M28_fam"/>
</dbReference>
<evidence type="ECO:0000256" key="5">
    <source>
        <dbReference type="ARBA" id="ARBA00022729"/>
    </source>
</evidence>
<dbReference type="Gene3D" id="3.50.30.30">
    <property type="match status" value="1"/>
</dbReference>
<feature type="chain" id="PRO_5012758984" evidence="8">
    <location>
        <begin position="25"/>
        <end position="539"/>
    </location>
</feature>
<evidence type="ECO:0000256" key="4">
    <source>
        <dbReference type="ARBA" id="ARBA00022723"/>
    </source>
</evidence>
<keyword evidence="12" id="KW-1185">Reference proteome</keyword>
<evidence type="ECO:0000256" key="8">
    <source>
        <dbReference type="SAM" id="SignalP"/>
    </source>
</evidence>
<keyword evidence="3" id="KW-0645">Protease</keyword>
<evidence type="ECO:0000256" key="3">
    <source>
        <dbReference type="ARBA" id="ARBA00022670"/>
    </source>
</evidence>
<dbReference type="GO" id="GO:0008235">
    <property type="term" value="F:metalloexopeptidase activity"/>
    <property type="evidence" value="ECO:0007669"/>
    <property type="project" value="InterPro"/>
</dbReference>
<evidence type="ECO:0000313" key="12">
    <source>
        <dbReference type="Proteomes" id="UP000202440"/>
    </source>
</evidence>
<evidence type="ECO:0000256" key="1">
    <source>
        <dbReference type="ARBA" id="ARBA00005957"/>
    </source>
</evidence>
<dbReference type="GO" id="GO:0004177">
    <property type="term" value="F:aminopeptidase activity"/>
    <property type="evidence" value="ECO:0007669"/>
    <property type="project" value="UniProtKB-KW"/>
</dbReference>
<keyword evidence="5 8" id="KW-0732">Signal</keyword>
<dbReference type="EMBL" id="CP022530">
    <property type="protein sequence ID" value="ASP38195.1"/>
    <property type="molecule type" value="Genomic_DNA"/>
</dbReference>
<organism evidence="11 12">
    <name type="scientific">Bacterioplanes sanyensis</name>
    <dbReference type="NCBI Taxonomy" id="1249553"/>
    <lineage>
        <taxon>Bacteria</taxon>
        <taxon>Pseudomonadati</taxon>
        <taxon>Pseudomonadota</taxon>
        <taxon>Gammaproteobacteria</taxon>
        <taxon>Oceanospirillales</taxon>
        <taxon>Oceanospirillaceae</taxon>
        <taxon>Bacterioplanes</taxon>
    </lineage>
</organism>
<evidence type="ECO:0000259" key="10">
    <source>
        <dbReference type="Pfam" id="PF04389"/>
    </source>
</evidence>
<gene>
    <name evidence="11" type="ORF">CHH28_05630</name>
</gene>
<dbReference type="InterPro" id="IPR041756">
    <property type="entry name" value="M28_SGAP-like"/>
</dbReference>
<dbReference type="GO" id="GO:0006508">
    <property type="term" value="P:proteolysis"/>
    <property type="evidence" value="ECO:0007669"/>
    <property type="project" value="UniProtKB-KW"/>
</dbReference>
<dbReference type="KEGG" id="bsan:CHH28_05630"/>
<evidence type="ECO:0000256" key="7">
    <source>
        <dbReference type="ARBA" id="ARBA00022833"/>
    </source>
</evidence>
<dbReference type="Gene3D" id="3.40.630.10">
    <property type="entry name" value="Zn peptidases"/>
    <property type="match status" value="1"/>
</dbReference>
<protein>
    <submittedName>
        <fullName evidence="11">Aminopeptidase</fullName>
    </submittedName>
</protein>
<feature type="signal peptide" evidence="8">
    <location>
        <begin position="1"/>
        <end position="24"/>
    </location>
</feature>
<dbReference type="RefSeq" id="WP_094059394.1">
    <property type="nucleotide sequence ID" value="NZ_CP022530.1"/>
</dbReference>
<proteinExistence type="inferred from homology"/>
<dbReference type="InterPro" id="IPR003137">
    <property type="entry name" value="PA_domain"/>
</dbReference>
<keyword evidence="7" id="KW-0862">Zinc</keyword>
<dbReference type="Pfam" id="PF02225">
    <property type="entry name" value="PA"/>
    <property type="match status" value="1"/>
</dbReference>
<comment type="similarity">
    <text evidence="1">Belongs to the peptidase M28 family. M28A subfamily.</text>
</comment>
<feature type="domain" description="Peptidase M28" evidence="10">
    <location>
        <begin position="279"/>
        <end position="491"/>
    </location>
</feature>
<keyword evidence="2 11" id="KW-0031">Aminopeptidase</keyword>
<dbReference type="InterPro" id="IPR007484">
    <property type="entry name" value="Peptidase_M28"/>
</dbReference>
<dbReference type="SUPFAM" id="SSF52025">
    <property type="entry name" value="PA domain"/>
    <property type="match status" value="1"/>
</dbReference>
<dbReference type="PANTHER" id="PTHR12147">
    <property type="entry name" value="METALLOPEPTIDASE M28 FAMILY MEMBER"/>
    <property type="match status" value="1"/>
</dbReference>
<reference evidence="11 12" key="1">
    <citation type="submission" date="2017-07" db="EMBL/GenBank/DDBJ databases">
        <title>Annotated genome sequence of Bacterioplanes sanyensis isolated from Red Sea.</title>
        <authorList>
            <person name="Rehman Z.U."/>
        </authorList>
    </citation>
    <scope>NUCLEOTIDE SEQUENCE [LARGE SCALE GENOMIC DNA]</scope>
    <source>
        <strain evidence="11 12">NV9</strain>
    </source>
</reference>
<evidence type="ECO:0000313" key="11">
    <source>
        <dbReference type="EMBL" id="ASP38195.1"/>
    </source>
</evidence>
<evidence type="ECO:0000256" key="2">
    <source>
        <dbReference type="ARBA" id="ARBA00022438"/>
    </source>
</evidence>
<dbReference type="PANTHER" id="PTHR12147:SF26">
    <property type="entry name" value="PEPTIDASE M28 DOMAIN-CONTAINING PROTEIN"/>
    <property type="match status" value="1"/>
</dbReference>
<sequence length="539" mass="57906">MFKKNYLYSAALAATLVSAPQAFAVSMTSSSDILDRYWSPDKLGFLECQYGVLNSTPLGLPRCIQASNIQYHLEMLYGIAQANNGNRAAGLPGYGASLDYIQQTLESVGYQVERKAFPFNMYYELGDGVLEATGPEPSTYVFDQDFTYFSQTTGGDVTAPVTAVDVQLGAGNTSSSGCEADDFAAFPAGHIALLQRGSCAFQTKAENAAAAGASAVIIFNQGDSDDRKDLLDATLGDGYSGGIPALFATYDNGAMWSQISDLELRLKADVVREQTQSYNLVAETARGDGSNIVMAGAHLDSVYAGAGINDNGSGSAALLEMAIQMSKAFPRNKVRFAWWGAEEAGLVGSTEYVKALSDEEKANIKVYLNYDMIGSPNFGNFIYDGDGSSFDLQGPPGSAATEKLFEKYFGLRGLAFEGSEISFRSDYAQFFEEGIAFGGLFTGAEGIKTEEQAVKFGGEAGSAYDPCYHAQCDDLLNINTRALEINADASAFVTSWLSLSTKAIDDEIAASEEQPEGRLSGMSYQHGYDKTHWGKHWIK</sequence>
<dbReference type="OrthoDB" id="9778250at2"/>
<dbReference type="AlphaFoldDB" id="A0A222FGK8"/>
<dbReference type="Pfam" id="PF04389">
    <property type="entry name" value="Peptidase_M28"/>
    <property type="match status" value="1"/>
</dbReference>